<keyword evidence="11" id="KW-1185">Reference proteome</keyword>
<keyword evidence="3" id="KW-0328">Glycosyltransferase</keyword>
<dbReference type="GO" id="GO:0009103">
    <property type="term" value="P:lipopolysaccharide biosynthetic process"/>
    <property type="evidence" value="ECO:0007669"/>
    <property type="project" value="UniProtKB-ARBA"/>
</dbReference>
<dbReference type="AlphaFoldDB" id="A0AA96GC00"/>
<dbReference type="KEGG" id="nall:PP769_04255"/>
<evidence type="ECO:0000256" key="4">
    <source>
        <dbReference type="ARBA" id="ARBA00022679"/>
    </source>
</evidence>
<evidence type="ECO:0000256" key="2">
    <source>
        <dbReference type="ARBA" id="ARBA00022475"/>
    </source>
</evidence>
<dbReference type="PANTHER" id="PTHR33908:SF3">
    <property type="entry name" value="UNDECAPRENYL PHOSPHATE-ALPHA-4-AMINO-4-DEOXY-L-ARABINOSE ARABINOSYL TRANSFERASE"/>
    <property type="match status" value="1"/>
</dbReference>
<feature type="transmembrane region" description="Helical" evidence="8">
    <location>
        <begin position="269"/>
        <end position="295"/>
    </location>
</feature>
<protein>
    <submittedName>
        <fullName evidence="10">Glycosyltransferase family 39 protein</fullName>
    </submittedName>
</protein>
<keyword evidence="4" id="KW-0808">Transferase</keyword>
<dbReference type="Proteomes" id="UP001302719">
    <property type="component" value="Chromosome"/>
</dbReference>
<evidence type="ECO:0000313" key="10">
    <source>
        <dbReference type="EMBL" id="WNM58988.1"/>
    </source>
</evidence>
<dbReference type="GO" id="GO:0005886">
    <property type="term" value="C:plasma membrane"/>
    <property type="evidence" value="ECO:0007669"/>
    <property type="project" value="UniProtKB-SubCell"/>
</dbReference>
<feature type="transmembrane region" description="Helical" evidence="8">
    <location>
        <begin position="211"/>
        <end position="230"/>
    </location>
</feature>
<feature type="transmembrane region" description="Helical" evidence="8">
    <location>
        <begin position="307"/>
        <end position="324"/>
    </location>
</feature>
<keyword evidence="2" id="KW-1003">Cell membrane</keyword>
<keyword evidence="5 8" id="KW-0812">Transmembrane</keyword>
<evidence type="ECO:0000256" key="3">
    <source>
        <dbReference type="ARBA" id="ARBA00022676"/>
    </source>
</evidence>
<feature type="transmembrane region" description="Helical" evidence="8">
    <location>
        <begin position="362"/>
        <end position="382"/>
    </location>
</feature>
<evidence type="ECO:0000256" key="5">
    <source>
        <dbReference type="ARBA" id="ARBA00022692"/>
    </source>
</evidence>
<evidence type="ECO:0000313" key="11">
    <source>
        <dbReference type="Proteomes" id="UP001302719"/>
    </source>
</evidence>
<keyword evidence="6 8" id="KW-1133">Transmembrane helix</keyword>
<feature type="transmembrane region" description="Helical" evidence="8">
    <location>
        <begin position="330"/>
        <end position="350"/>
    </location>
</feature>
<proteinExistence type="predicted"/>
<dbReference type="GO" id="GO:0016763">
    <property type="term" value="F:pentosyltransferase activity"/>
    <property type="evidence" value="ECO:0007669"/>
    <property type="project" value="TreeGrafter"/>
</dbReference>
<organism evidence="10 11">
    <name type="scientific">Candidatus Nitrospira allomarina</name>
    <dbReference type="NCBI Taxonomy" id="3020900"/>
    <lineage>
        <taxon>Bacteria</taxon>
        <taxon>Pseudomonadati</taxon>
        <taxon>Nitrospirota</taxon>
        <taxon>Nitrospiria</taxon>
        <taxon>Nitrospirales</taxon>
        <taxon>Nitrospiraceae</taxon>
        <taxon>Nitrospira</taxon>
    </lineage>
</organism>
<accession>A0AA96GC00</accession>
<evidence type="ECO:0000256" key="1">
    <source>
        <dbReference type="ARBA" id="ARBA00004651"/>
    </source>
</evidence>
<dbReference type="InterPro" id="IPR050297">
    <property type="entry name" value="LipidA_mod_glycosyltrf_83"/>
</dbReference>
<feature type="transmembrane region" description="Helical" evidence="8">
    <location>
        <begin position="422"/>
        <end position="442"/>
    </location>
</feature>
<feature type="transmembrane region" description="Helical" evidence="8">
    <location>
        <begin position="167"/>
        <end position="199"/>
    </location>
</feature>
<evidence type="ECO:0000259" key="9">
    <source>
        <dbReference type="Pfam" id="PF13231"/>
    </source>
</evidence>
<evidence type="ECO:0000256" key="7">
    <source>
        <dbReference type="ARBA" id="ARBA00023136"/>
    </source>
</evidence>
<name>A0AA96GC00_9BACT</name>
<dbReference type="GO" id="GO:0010041">
    <property type="term" value="P:response to iron(III) ion"/>
    <property type="evidence" value="ECO:0007669"/>
    <property type="project" value="TreeGrafter"/>
</dbReference>
<sequence length="572" mass="65322">MNTSWIAFLERPAIHISLLLVIGFLAFSSNASISLFGETEGLYAIITHTMMAAEDYVHLWLRGEPYFSKPPLFFWLQAGFIHGLGWSETALRLPSILSSLGTMITTYYLGRLLFSERAGFWSALVCATCYAGLWFGPLAIIDPVLTFCMTLGMYAWARAYFQESSQWWYLIGFVALALGSMVKTLHAMALPVLVMGIFLWMRRDGRVFREWHFWVGAVLSGLLLGAYYLLLGPEFRQHFFFEENLKRMISVSGDQQYSAWEAYWGKRPIFWYGLVIWFDFFPWSALLPFGLFLIWKRRPWLESPKELWVFLWVVAYFVAMSLGPEKHERYLIPLLPAFGLLVGYVYHRLLHEAPISEGKGMLRGLLACLGGVFVVSVFLGPILLQKKWHVPLDIIPLALRVGLGMLGLIMIGLAVKNYLRMGLVGMGVLGVALMVTVTGFIIPGIQAEGSPRLAFDENQRRLNNQTDPISVFQSWDWRGDEDEFYWDYLHGRSRIVGKGLKDSLALEELKKDVQQSTRLVMMTKDQYQKIISGAPNLSANVLFEFYRSKKNIVLLSLGWRAQLADSLETQKQ</sequence>
<keyword evidence="7 8" id="KW-0472">Membrane</keyword>
<comment type="subcellular location">
    <subcellularLocation>
        <location evidence="1">Cell membrane</location>
        <topology evidence="1">Multi-pass membrane protein</topology>
    </subcellularLocation>
</comment>
<gene>
    <name evidence="10" type="ORF">PP769_04255</name>
</gene>
<dbReference type="RefSeq" id="WP_312645588.1">
    <property type="nucleotide sequence ID" value="NZ_CP116967.1"/>
</dbReference>
<reference evidence="10 11" key="1">
    <citation type="submission" date="2023-01" db="EMBL/GenBank/DDBJ databases">
        <title>Cultivation and genomic characterization of new, ubiquitous marine nitrite-oxidizing bacteria from the Nitrospirales.</title>
        <authorList>
            <person name="Mueller A.J."/>
            <person name="Daebeler A."/>
            <person name="Herbold C.W."/>
            <person name="Kirkegaard R.H."/>
            <person name="Daims H."/>
        </authorList>
    </citation>
    <scope>NUCLEOTIDE SEQUENCE [LARGE SCALE GENOMIC DNA]</scope>
    <source>
        <strain evidence="10 11">VA</strain>
    </source>
</reference>
<feature type="transmembrane region" description="Helical" evidence="8">
    <location>
        <begin position="118"/>
        <end position="136"/>
    </location>
</feature>
<dbReference type="EMBL" id="CP116967">
    <property type="protein sequence ID" value="WNM58988.1"/>
    <property type="molecule type" value="Genomic_DNA"/>
</dbReference>
<dbReference type="PANTHER" id="PTHR33908">
    <property type="entry name" value="MANNOSYLTRANSFERASE YKCB-RELATED"/>
    <property type="match status" value="1"/>
</dbReference>
<evidence type="ECO:0000256" key="6">
    <source>
        <dbReference type="ARBA" id="ARBA00022989"/>
    </source>
</evidence>
<dbReference type="InterPro" id="IPR038731">
    <property type="entry name" value="RgtA/B/C-like"/>
</dbReference>
<dbReference type="Pfam" id="PF13231">
    <property type="entry name" value="PMT_2"/>
    <property type="match status" value="1"/>
</dbReference>
<feature type="transmembrane region" description="Helical" evidence="8">
    <location>
        <begin position="394"/>
        <end position="415"/>
    </location>
</feature>
<evidence type="ECO:0000256" key="8">
    <source>
        <dbReference type="SAM" id="Phobius"/>
    </source>
</evidence>
<feature type="domain" description="Glycosyltransferase RgtA/B/C/D-like" evidence="9">
    <location>
        <begin position="68"/>
        <end position="223"/>
    </location>
</feature>